<evidence type="ECO:0000313" key="2">
    <source>
        <dbReference type="EMBL" id="CAF4613142.1"/>
    </source>
</evidence>
<evidence type="ECO:0000256" key="1">
    <source>
        <dbReference type="SAM" id="MobiDB-lite"/>
    </source>
</evidence>
<organism evidence="2 3">
    <name type="scientific">Rotaria socialis</name>
    <dbReference type="NCBI Taxonomy" id="392032"/>
    <lineage>
        <taxon>Eukaryota</taxon>
        <taxon>Metazoa</taxon>
        <taxon>Spiralia</taxon>
        <taxon>Gnathifera</taxon>
        <taxon>Rotifera</taxon>
        <taxon>Eurotatoria</taxon>
        <taxon>Bdelloidea</taxon>
        <taxon>Philodinida</taxon>
        <taxon>Philodinidae</taxon>
        <taxon>Rotaria</taxon>
    </lineage>
</organism>
<feature type="compositionally biased region" description="Low complexity" evidence="1">
    <location>
        <begin position="12"/>
        <end position="31"/>
    </location>
</feature>
<feature type="region of interest" description="Disordered" evidence="1">
    <location>
        <begin position="1"/>
        <end position="31"/>
    </location>
</feature>
<accession>A0A821CXQ5</accession>
<dbReference type="AlphaFoldDB" id="A0A821CXQ5"/>
<sequence>SFYGLGTNMNGAHAAAQTEAPPTAPAAAPVAPAPKRAIRSMPAITTVAVVATAP</sequence>
<evidence type="ECO:0000313" key="3">
    <source>
        <dbReference type="Proteomes" id="UP000663862"/>
    </source>
</evidence>
<protein>
    <submittedName>
        <fullName evidence="2">Uncharacterized protein</fullName>
    </submittedName>
</protein>
<feature type="non-terminal residue" evidence="2">
    <location>
        <position position="1"/>
    </location>
</feature>
<comment type="caution">
    <text evidence="2">The sequence shown here is derived from an EMBL/GenBank/DDBJ whole genome shotgun (WGS) entry which is preliminary data.</text>
</comment>
<name>A0A821CXQ5_9BILA</name>
<dbReference type="Proteomes" id="UP000663862">
    <property type="component" value="Unassembled WGS sequence"/>
</dbReference>
<proteinExistence type="predicted"/>
<reference evidence="2" key="1">
    <citation type="submission" date="2021-02" db="EMBL/GenBank/DDBJ databases">
        <authorList>
            <person name="Nowell W R."/>
        </authorList>
    </citation>
    <scope>NUCLEOTIDE SEQUENCE</scope>
</reference>
<gene>
    <name evidence="2" type="ORF">TSG867_LOCUS28565</name>
</gene>
<dbReference type="EMBL" id="CAJOBQ010003639">
    <property type="protein sequence ID" value="CAF4613142.1"/>
    <property type="molecule type" value="Genomic_DNA"/>
</dbReference>